<dbReference type="Pfam" id="PF08045">
    <property type="entry name" value="CDC14"/>
    <property type="match status" value="1"/>
</dbReference>
<protein>
    <submittedName>
        <fullName evidence="2">Expressed protein</fullName>
    </submittedName>
</protein>
<comment type="caution">
    <text evidence="2">The sequence shown here is derived from an EMBL/GenBank/DDBJ whole genome shotgun (WGS) entry which is preliminary data.</text>
</comment>
<feature type="compositionally biased region" description="Polar residues" evidence="1">
    <location>
        <begin position="453"/>
        <end position="473"/>
    </location>
</feature>
<feature type="region of interest" description="Disordered" evidence="1">
    <location>
        <begin position="189"/>
        <end position="321"/>
    </location>
</feature>
<feature type="compositionally biased region" description="Basic and acidic residues" evidence="1">
    <location>
        <begin position="547"/>
        <end position="559"/>
    </location>
</feature>
<feature type="compositionally biased region" description="Basic and acidic residues" evidence="1">
    <location>
        <begin position="246"/>
        <end position="257"/>
    </location>
</feature>
<proteinExistence type="predicted"/>
<organism evidence="2 3">
    <name type="scientific">Phakopsora pachyrhizi</name>
    <name type="common">Asian soybean rust disease fungus</name>
    <dbReference type="NCBI Taxonomy" id="170000"/>
    <lineage>
        <taxon>Eukaryota</taxon>
        <taxon>Fungi</taxon>
        <taxon>Dikarya</taxon>
        <taxon>Basidiomycota</taxon>
        <taxon>Pucciniomycotina</taxon>
        <taxon>Pucciniomycetes</taxon>
        <taxon>Pucciniales</taxon>
        <taxon>Phakopsoraceae</taxon>
        <taxon>Phakopsora</taxon>
    </lineage>
</organism>
<feature type="compositionally biased region" description="Low complexity" evidence="1">
    <location>
        <begin position="525"/>
        <end position="546"/>
    </location>
</feature>
<feature type="compositionally biased region" description="Low complexity" evidence="1">
    <location>
        <begin position="296"/>
        <end position="305"/>
    </location>
</feature>
<accession>A0AAV0BVT8</accession>
<feature type="region of interest" description="Disordered" evidence="1">
    <location>
        <begin position="165"/>
        <end position="184"/>
    </location>
</feature>
<feature type="compositionally biased region" description="Polar residues" evidence="1">
    <location>
        <begin position="578"/>
        <end position="589"/>
    </location>
</feature>
<sequence length="739" mass="81808">MSESINLNSLVEVYDNLLLSASSNSEEKERLGKVDESLVYLRNLLAGATLGGLNMNEGKSFIKLQNRVELNALESTRFNSLALPLLDLLLTSFVDSPVNAQLFESTGGLEILIRAMKKKDIRKEVRVKVLETVWGWWIDEENISSTTDDDPQLRFPPSMLIAHSSSNLKSFNNPQDSDSSLDRNRSRFISNQSPQINSPKTQTRSNPTKTKHSKRVSLESGSPISTPTRKVPDSGSKKFLVPKTASRSDRLSEDFKKPSSKLNLDILSSNSSPRARSSGLNQSRSDNDDGEKARISSPAMSKSSSGGTGAALRVPKSSDPASRLRQMLENAAGEFVPATPHHNRVRPTTPIEHDSPSRFRALNRSHPAQVLSYNSPRGAGYRSEGRTDEEDESEGSEKLDSTPTTNKFFITKHRRALAKDNTPQRMLRHKQSASLSSIQDRLTNDTPVKIQPSKLNSDSSDNRVSGSDQPQQPRRNRTDSRLRAGTPPPILNSSNLKDRARTVQVSTPRSPFSNSTPRSPRIVVSNRRGISSGSESENITTTTTSNNDKKLGNLSKQDETLETPRASSSATREHHQNRTNSNALTPMRSTVGRSLGIVTNSAGNMLVSPGQNKNLLIRPSTPNMKINQDDLEMMINEVTDGDSSEAIRRLTRSDKENAREERRLDESNHDVHHPREKGTKLSEDRDGSQIVAENGSGNLNGKSSRTDRKKNKEEILEKYMSNSDQLVKSFKKIGIGMNK</sequence>
<feature type="compositionally biased region" description="Basic and acidic residues" evidence="1">
    <location>
        <begin position="704"/>
        <end position="713"/>
    </location>
</feature>
<keyword evidence="3" id="KW-1185">Reference proteome</keyword>
<feature type="region of interest" description="Disordered" evidence="1">
    <location>
        <begin position="333"/>
        <end position="589"/>
    </location>
</feature>
<name>A0AAV0BVT8_PHAPC</name>
<dbReference type="InterPro" id="IPR012535">
    <property type="entry name" value="Cell_div_Cdc14"/>
</dbReference>
<reference evidence="2" key="1">
    <citation type="submission" date="2022-06" db="EMBL/GenBank/DDBJ databases">
        <authorList>
            <consortium name="SYNGENTA / RWTH Aachen University"/>
        </authorList>
    </citation>
    <scope>NUCLEOTIDE SEQUENCE</scope>
</reference>
<dbReference type="Proteomes" id="UP001153365">
    <property type="component" value="Unassembled WGS sequence"/>
</dbReference>
<feature type="region of interest" description="Disordered" evidence="1">
    <location>
        <begin position="653"/>
        <end position="713"/>
    </location>
</feature>
<feature type="compositionally biased region" description="Polar residues" evidence="1">
    <location>
        <begin position="503"/>
        <end position="518"/>
    </location>
</feature>
<feature type="compositionally biased region" description="Low complexity" evidence="1">
    <location>
        <begin position="268"/>
        <end position="278"/>
    </location>
</feature>
<feature type="compositionally biased region" description="Basic and acidic residues" evidence="1">
    <location>
        <begin position="653"/>
        <end position="687"/>
    </location>
</feature>
<feature type="compositionally biased region" description="Polar residues" evidence="1">
    <location>
        <begin position="219"/>
        <end position="228"/>
    </location>
</feature>
<feature type="compositionally biased region" description="Polar residues" evidence="1">
    <location>
        <begin position="189"/>
        <end position="208"/>
    </location>
</feature>
<evidence type="ECO:0000256" key="1">
    <source>
        <dbReference type="SAM" id="MobiDB-lite"/>
    </source>
</evidence>
<feature type="compositionally biased region" description="Polar residues" evidence="1">
    <location>
        <begin position="165"/>
        <end position="175"/>
    </location>
</feature>
<dbReference type="AlphaFoldDB" id="A0AAV0BVT8"/>
<feature type="compositionally biased region" description="Basic and acidic residues" evidence="1">
    <location>
        <begin position="285"/>
        <end position="294"/>
    </location>
</feature>
<dbReference type="EMBL" id="CALTRL010006286">
    <property type="protein sequence ID" value="CAH7690376.1"/>
    <property type="molecule type" value="Genomic_DNA"/>
</dbReference>
<feature type="compositionally biased region" description="Polar residues" evidence="1">
    <location>
        <begin position="432"/>
        <end position="446"/>
    </location>
</feature>
<evidence type="ECO:0000313" key="3">
    <source>
        <dbReference type="Proteomes" id="UP001153365"/>
    </source>
</evidence>
<gene>
    <name evidence="2" type="ORF">PPACK8108_LOCUS25712</name>
</gene>
<evidence type="ECO:0000313" key="2">
    <source>
        <dbReference type="EMBL" id="CAH7690376.1"/>
    </source>
</evidence>